<reference evidence="1" key="1">
    <citation type="journal article" date="2021" name="J Fungi (Basel)">
        <title>Virulence traits and population genomics of the black yeast Aureobasidium melanogenum.</title>
        <authorList>
            <person name="Cernosa A."/>
            <person name="Sun X."/>
            <person name="Gostincar C."/>
            <person name="Fang C."/>
            <person name="Gunde-Cimerman N."/>
            <person name="Song Z."/>
        </authorList>
    </citation>
    <scope>NUCLEOTIDE SEQUENCE</scope>
    <source>
        <strain evidence="1">EXF-9298</strain>
    </source>
</reference>
<evidence type="ECO:0000313" key="1">
    <source>
        <dbReference type="EMBL" id="KAG9991828.1"/>
    </source>
</evidence>
<feature type="non-terminal residue" evidence="1">
    <location>
        <position position="405"/>
    </location>
</feature>
<sequence length="405" mass="45865">MATPSTSRAQQPGPSRIVTAVQTGLSYDIGDMSPRSQTNAEAALSNNRMSMVRCYEHANNFHFELQERIRVTVRGEGAPICSACPDNGSRACRHIWWVDDQILSTAVGREARSQFKYQISTKGEAVCEAEDDEIMIFHTWLREETLEKLARRAGWWKQDPTNQQDTRLVEQTATQILSTFEPCGVLPTQHGQDNLEMLQQESQALFARYRNEMIKQVKAQPFLLVALGAAVPEAERDLLHLTKIHSRIERIFFDYGYWMTTRTPHYSSLDATAEALRIETGHLGSFVDDHETMSVTLQARTAGILLYTLEQLIEYSGDIQASAVVPIPQYSGLSLQDRSLLHKLILPTPQNVFALPVLRELDHEVLYTETIQQRVRALAYKLREGDQPCPEGYIMSLEKLVGLDE</sequence>
<dbReference type="Proteomes" id="UP000729357">
    <property type="component" value="Unassembled WGS sequence"/>
</dbReference>
<evidence type="ECO:0000313" key="2">
    <source>
        <dbReference type="Proteomes" id="UP000729357"/>
    </source>
</evidence>
<keyword evidence="2" id="KW-1185">Reference proteome</keyword>
<proteinExistence type="predicted"/>
<name>A0A9P8G602_AURME</name>
<protein>
    <submittedName>
        <fullName evidence="1">Uncharacterized protein</fullName>
    </submittedName>
</protein>
<dbReference type="EMBL" id="JAHFXS010000001">
    <property type="protein sequence ID" value="KAG9991828.1"/>
    <property type="molecule type" value="Genomic_DNA"/>
</dbReference>
<reference evidence="1" key="2">
    <citation type="submission" date="2021-08" db="EMBL/GenBank/DDBJ databases">
        <authorList>
            <person name="Gostincar C."/>
            <person name="Sun X."/>
            <person name="Song Z."/>
            <person name="Gunde-Cimerman N."/>
        </authorList>
    </citation>
    <scope>NUCLEOTIDE SEQUENCE</scope>
    <source>
        <strain evidence="1">EXF-9298</strain>
    </source>
</reference>
<comment type="caution">
    <text evidence="1">The sequence shown here is derived from an EMBL/GenBank/DDBJ whole genome shotgun (WGS) entry which is preliminary data.</text>
</comment>
<gene>
    <name evidence="1" type="ORF">KCU98_g226</name>
</gene>
<organism evidence="1 2">
    <name type="scientific">Aureobasidium melanogenum</name>
    <name type="common">Aureobasidium pullulans var. melanogenum</name>
    <dbReference type="NCBI Taxonomy" id="46634"/>
    <lineage>
        <taxon>Eukaryota</taxon>
        <taxon>Fungi</taxon>
        <taxon>Dikarya</taxon>
        <taxon>Ascomycota</taxon>
        <taxon>Pezizomycotina</taxon>
        <taxon>Dothideomycetes</taxon>
        <taxon>Dothideomycetidae</taxon>
        <taxon>Dothideales</taxon>
        <taxon>Saccotheciaceae</taxon>
        <taxon>Aureobasidium</taxon>
    </lineage>
</organism>
<dbReference type="AlphaFoldDB" id="A0A9P8G602"/>
<accession>A0A9P8G602</accession>